<dbReference type="PROSITE" id="PS50082">
    <property type="entry name" value="WD_REPEATS_2"/>
    <property type="match status" value="1"/>
</dbReference>
<dbReference type="OrthoDB" id="10251741at2759"/>
<evidence type="ECO:0000313" key="2">
    <source>
        <dbReference type="EMBL" id="KPI83182.1"/>
    </source>
</evidence>
<name>A0A0N1IGS3_LEPSE</name>
<dbReference type="VEuPathDB" id="TriTrypDB:Lsey_0421_0050"/>
<dbReference type="EMBL" id="LJSK01000421">
    <property type="protein sequence ID" value="KPI83182.1"/>
    <property type="molecule type" value="Genomic_DNA"/>
</dbReference>
<gene>
    <name evidence="2" type="ORF">ABL78_7795</name>
</gene>
<dbReference type="SUPFAM" id="SSF50978">
    <property type="entry name" value="WD40 repeat-like"/>
    <property type="match status" value="1"/>
</dbReference>
<dbReference type="Proteomes" id="UP000038009">
    <property type="component" value="Unassembled WGS sequence"/>
</dbReference>
<reference evidence="2 3" key="1">
    <citation type="journal article" date="2015" name="PLoS Pathog.">
        <title>Leptomonas seymouri: Adaptations to the Dixenous Life Cycle Analyzed by Genome Sequencing, Transcriptome Profiling and Co-infection with Leishmania donovani.</title>
        <authorList>
            <person name="Kraeva N."/>
            <person name="Butenko A."/>
            <person name="Hlavacova J."/>
            <person name="Kostygov A."/>
            <person name="Myskova J."/>
            <person name="Grybchuk D."/>
            <person name="Lestinova T."/>
            <person name="Votypka J."/>
            <person name="Volf P."/>
            <person name="Opperdoes F."/>
            <person name="Flegontov P."/>
            <person name="Lukes J."/>
            <person name="Yurchenko V."/>
        </authorList>
    </citation>
    <scope>NUCLEOTIDE SEQUENCE [LARGE SCALE GENOMIC DNA]</scope>
    <source>
        <strain evidence="2 3">ATCC 30220</strain>
    </source>
</reference>
<organism evidence="2 3">
    <name type="scientific">Leptomonas seymouri</name>
    <dbReference type="NCBI Taxonomy" id="5684"/>
    <lineage>
        <taxon>Eukaryota</taxon>
        <taxon>Discoba</taxon>
        <taxon>Euglenozoa</taxon>
        <taxon>Kinetoplastea</taxon>
        <taxon>Metakinetoplastina</taxon>
        <taxon>Trypanosomatida</taxon>
        <taxon>Trypanosomatidae</taxon>
        <taxon>Leishmaniinae</taxon>
        <taxon>Leptomonas</taxon>
    </lineage>
</organism>
<comment type="caution">
    <text evidence="2">The sequence shown here is derived from an EMBL/GenBank/DDBJ whole genome shotgun (WGS) entry which is preliminary data.</text>
</comment>
<dbReference type="InterPro" id="IPR015943">
    <property type="entry name" value="WD40/YVTN_repeat-like_dom_sf"/>
</dbReference>
<feature type="repeat" description="WD" evidence="1">
    <location>
        <begin position="106"/>
        <end position="138"/>
    </location>
</feature>
<evidence type="ECO:0000256" key="1">
    <source>
        <dbReference type="PROSITE-ProRule" id="PRU00221"/>
    </source>
</evidence>
<dbReference type="InterPro" id="IPR036322">
    <property type="entry name" value="WD40_repeat_dom_sf"/>
</dbReference>
<dbReference type="OMA" id="GHNNKLF"/>
<keyword evidence="1" id="KW-0853">WD repeat</keyword>
<dbReference type="Pfam" id="PF00400">
    <property type="entry name" value="WD40"/>
    <property type="match status" value="1"/>
</dbReference>
<proteinExistence type="predicted"/>
<protein>
    <submittedName>
        <fullName evidence="2">Uncharacterized protein</fullName>
    </submittedName>
</protein>
<sequence length="325" mass="34661">MSLNITVHKLAGTEEHIHFCTCSPDAKRVACALGNGSISILNAITFDSVACATPKREFAGLPATSVRWIPPQSPGEQQLVSSSCAGGVLLWSLDSIDGSLRYSNSVIEDGNEVMAVDVSPSGNFVISAGSDRVIRLYDSALQLLSKLVDGVNPDGTLRPTHINRVFSARFLSDSLAVSAGWESPVQIWDLNSRMSNRQVVGVMGSSDCLEPVSDAHLVLVATPKATETLQLFDSVTGRVMVSNSKTACAHLKSEERVVTCRFCEKTGHVWCITTTPPSVIVLALSSGNVLARARLPAQPLNMSLRGTEIIIGCKNGVLLQVSVLM</sequence>
<dbReference type="Gene3D" id="2.130.10.10">
    <property type="entry name" value="YVTN repeat-like/Quinoprotein amine dehydrogenase"/>
    <property type="match status" value="1"/>
</dbReference>
<evidence type="ECO:0000313" key="3">
    <source>
        <dbReference type="Proteomes" id="UP000038009"/>
    </source>
</evidence>
<accession>A0A0N1IGS3</accession>
<dbReference type="AlphaFoldDB" id="A0A0N1IGS3"/>
<keyword evidence="3" id="KW-1185">Reference proteome</keyword>
<dbReference type="SMART" id="SM00320">
    <property type="entry name" value="WD40"/>
    <property type="match status" value="4"/>
</dbReference>
<dbReference type="PANTHER" id="PTHR47822">
    <property type="entry name" value="CARBOHYDRATE BINDING DOMAIN CONTAINING PROTEIN"/>
    <property type="match status" value="1"/>
</dbReference>
<dbReference type="PANTHER" id="PTHR47822:SF2">
    <property type="entry name" value="F-BOX AND WD-40 DOMAIN PROTEIN 7"/>
    <property type="match status" value="1"/>
</dbReference>
<dbReference type="InterPro" id="IPR001680">
    <property type="entry name" value="WD40_rpt"/>
</dbReference>